<dbReference type="InterPro" id="IPR029324">
    <property type="entry name" value="AIF_C"/>
</dbReference>
<dbReference type="SUPFAM" id="SSF55424">
    <property type="entry name" value="FAD/NAD-linked reductases, dimerisation (C-terminal) domain"/>
    <property type="match status" value="1"/>
</dbReference>
<keyword evidence="4" id="KW-0274">FAD</keyword>
<evidence type="ECO:0000256" key="5">
    <source>
        <dbReference type="ARBA" id="ARBA00022946"/>
    </source>
</evidence>
<evidence type="ECO:0000259" key="9">
    <source>
        <dbReference type="Pfam" id="PF07992"/>
    </source>
</evidence>
<evidence type="ECO:0000313" key="12">
    <source>
        <dbReference type="Proteomes" id="UP000185434"/>
    </source>
</evidence>
<dbReference type="Gene3D" id="3.30.390.30">
    <property type="match status" value="1"/>
</dbReference>
<evidence type="ECO:0000313" key="11">
    <source>
        <dbReference type="EMBL" id="APT88863.1"/>
    </source>
</evidence>
<sequence length="407" mass="42765">MTDVSQLKDSYPHVIVGGGEAADAAVRAILDAAPETEVLVVNGSQHPPVGRPALSKTLWMDPDKELTDVYLGTERTGATVVNDAHATALDPERHTVTVEGREISYGRLLLATGSRARRLPDQPESPRVLTLRETEDFVALRPLISEGTEVAVVGGGYIGSELAAGLSNVGARVTLCFPDEKLLAHMLPDSIATHVSEVYGGKGITLESGFRAGSVDVADPERPTVVAEDGRKVIADVVVLALGADPAVELAEDAGLATAEGGVRVDATMATSAVDVWAAGDIAAFPDALFGRRRVEHVVNAGGTGKTAGANMAGAHTEYTDTPMFFSDLFDDGYEAVGLLDTGLETREFWNDDHTAAVIYYLDGHEVRGVLNWNTWDSVGTALETIADSQAGKIGPADLEGRITPGA</sequence>
<proteinExistence type="predicted"/>
<dbReference type="GO" id="GO:0012501">
    <property type="term" value="P:programmed cell death"/>
    <property type="evidence" value="ECO:0007669"/>
    <property type="project" value="TreeGrafter"/>
</dbReference>
<keyword evidence="12" id="KW-1185">Reference proteome</keyword>
<dbReference type="GO" id="GO:0005737">
    <property type="term" value="C:cytoplasm"/>
    <property type="evidence" value="ECO:0007669"/>
    <property type="project" value="TreeGrafter"/>
</dbReference>
<gene>
    <name evidence="11" type="ORF">CFRA_05970</name>
</gene>
<dbReference type="SUPFAM" id="SSF51905">
    <property type="entry name" value="FAD/NAD(P)-binding domain"/>
    <property type="match status" value="1"/>
</dbReference>
<dbReference type="GO" id="GO:0046983">
    <property type="term" value="F:protein dimerization activity"/>
    <property type="evidence" value="ECO:0007669"/>
    <property type="project" value="InterPro"/>
</dbReference>
<keyword evidence="5" id="KW-0809">Transit peptide</keyword>
<dbReference type="GO" id="GO:0016174">
    <property type="term" value="F:NAD(P)H oxidase H2O2-forming activity"/>
    <property type="evidence" value="ECO:0007669"/>
    <property type="project" value="TreeGrafter"/>
</dbReference>
<reference evidence="11 12" key="1">
    <citation type="submission" date="2014-08" db="EMBL/GenBank/DDBJ databases">
        <title>Complete genome sequence of Corynebacterium frankenforstense ST18(T) (=DSM 45800(T)), isolated from raw cow milk.</title>
        <authorList>
            <person name="Ruckert C."/>
            <person name="Albersmeier A."/>
            <person name="Winkler A."/>
            <person name="Lipski A."/>
            <person name="Kalinowski J."/>
        </authorList>
    </citation>
    <scope>NUCLEOTIDE SEQUENCE [LARGE SCALE GENOMIC DNA]</scope>
    <source>
        <strain evidence="11 12">ST18</strain>
    </source>
</reference>
<dbReference type="EMBL" id="CP009247">
    <property type="protein sequence ID" value="APT88863.1"/>
    <property type="molecule type" value="Genomic_DNA"/>
</dbReference>
<accession>A0A1L7CSP3</accession>
<dbReference type="InterPro" id="IPR023753">
    <property type="entry name" value="FAD/NAD-binding_dom"/>
</dbReference>
<feature type="domain" description="Mitochondrial apoptosis-inducing factor C-terminal" evidence="10">
    <location>
        <begin position="308"/>
        <end position="350"/>
    </location>
</feature>
<dbReference type="SMART" id="SM01353">
    <property type="entry name" value="AIF_C"/>
    <property type="match status" value="1"/>
</dbReference>
<dbReference type="PRINTS" id="PR00469">
    <property type="entry name" value="PNDRDTASEII"/>
</dbReference>
<organism evidence="11 12">
    <name type="scientific">Corynebacterium frankenforstense DSM 45800</name>
    <dbReference type="NCBI Taxonomy" id="1437875"/>
    <lineage>
        <taxon>Bacteria</taxon>
        <taxon>Bacillati</taxon>
        <taxon>Actinomycetota</taxon>
        <taxon>Actinomycetes</taxon>
        <taxon>Mycobacteriales</taxon>
        <taxon>Corynebacteriaceae</taxon>
        <taxon>Corynebacterium</taxon>
    </lineage>
</organism>
<keyword evidence="3" id="KW-0053">Apoptosis</keyword>
<evidence type="ECO:0000256" key="8">
    <source>
        <dbReference type="ARBA" id="ARBA00047786"/>
    </source>
</evidence>
<dbReference type="GO" id="GO:0033108">
    <property type="term" value="P:mitochondrial respiratory chain complex assembly"/>
    <property type="evidence" value="ECO:0007669"/>
    <property type="project" value="TreeGrafter"/>
</dbReference>
<evidence type="ECO:0000256" key="2">
    <source>
        <dbReference type="ARBA" id="ARBA00022630"/>
    </source>
</evidence>
<comment type="catalytic activity">
    <reaction evidence="8">
        <text>A + NADH + H(+) = AH2 + NAD(+)</text>
        <dbReference type="Rhea" id="RHEA:11356"/>
        <dbReference type="ChEBI" id="CHEBI:13193"/>
        <dbReference type="ChEBI" id="CHEBI:15378"/>
        <dbReference type="ChEBI" id="CHEBI:17499"/>
        <dbReference type="ChEBI" id="CHEBI:57540"/>
        <dbReference type="ChEBI" id="CHEBI:57945"/>
    </reaction>
</comment>
<evidence type="ECO:0000256" key="7">
    <source>
        <dbReference type="ARBA" id="ARBA00023027"/>
    </source>
</evidence>
<dbReference type="InterPro" id="IPR016156">
    <property type="entry name" value="FAD/NAD-linked_Rdtase_dimer_sf"/>
</dbReference>
<comment type="cofactor">
    <cofactor evidence="1">
        <name>FAD</name>
        <dbReference type="ChEBI" id="CHEBI:57692"/>
    </cofactor>
</comment>
<dbReference type="RefSeq" id="WP_083666871.1">
    <property type="nucleotide sequence ID" value="NZ_CP009247.1"/>
</dbReference>
<dbReference type="OrthoDB" id="4213189at2"/>
<dbReference type="AlphaFoldDB" id="A0A1L7CSP3"/>
<evidence type="ECO:0000259" key="10">
    <source>
        <dbReference type="Pfam" id="PF14721"/>
    </source>
</evidence>
<dbReference type="STRING" id="1437875.CFRA_05970"/>
<dbReference type="InterPro" id="IPR036188">
    <property type="entry name" value="FAD/NAD-bd_sf"/>
</dbReference>
<protein>
    <recommendedName>
        <fullName evidence="13">Pyridine nucleotide-disulfide oxidoreductase</fullName>
    </recommendedName>
</protein>
<dbReference type="PANTHER" id="PTHR43557:SF4">
    <property type="entry name" value="APOPTOSIS-INDUCING FACTOR 1, MITOCHONDRIAL"/>
    <property type="match status" value="1"/>
</dbReference>
<evidence type="ECO:0000256" key="4">
    <source>
        <dbReference type="ARBA" id="ARBA00022827"/>
    </source>
</evidence>
<dbReference type="PANTHER" id="PTHR43557">
    <property type="entry name" value="APOPTOSIS-INDUCING FACTOR 1"/>
    <property type="match status" value="1"/>
</dbReference>
<dbReference type="Gene3D" id="3.50.50.60">
    <property type="entry name" value="FAD/NAD(P)-binding domain"/>
    <property type="match status" value="2"/>
</dbReference>
<feature type="domain" description="FAD/NAD(P)-binding" evidence="9">
    <location>
        <begin position="12"/>
        <end position="305"/>
    </location>
</feature>
<evidence type="ECO:0000256" key="6">
    <source>
        <dbReference type="ARBA" id="ARBA00023002"/>
    </source>
</evidence>
<keyword evidence="6" id="KW-0560">Oxidoreductase</keyword>
<evidence type="ECO:0000256" key="1">
    <source>
        <dbReference type="ARBA" id="ARBA00001974"/>
    </source>
</evidence>
<evidence type="ECO:0000256" key="3">
    <source>
        <dbReference type="ARBA" id="ARBA00022703"/>
    </source>
</evidence>
<keyword evidence="2" id="KW-0285">Flavoprotein</keyword>
<name>A0A1L7CSP3_9CORY</name>
<evidence type="ECO:0008006" key="13">
    <source>
        <dbReference type="Google" id="ProtNLM"/>
    </source>
</evidence>
<dbReference type="Pfam" id="PF07992">
    <property type="entry name" value="Pyr_redox_2"/>
    <property type="match status" value="1"/>
</dbReference>
<dbReference type="GO" id="GO:0071949">
    <property type="term" value="F:FAD binding"/>
    <property type="evidence" value="ECO:0007669"/>
    <property type="project" value="TreeGrafter"/>
</dbReference>
<keyword evidence="7" id="KW-0520">NAD</keyword>
<dbReference type="PRINTS" id="PR00368">
    <property type="entry name" value="FADPNR"/>
</dbReference>
<dbReference type="Pfam" id="PF14721">
    <property type="entry name" value="AIF_C"/>
    <property type="match status" value="1"/>
</dbReference>
<dbReference type="InterPro" id="IPR050446">
    <property type="entry name" value="FAD-oxidoreductase/Apoptosis"/>
</dbReference>
<dbReference type="Proteomes" id="UP000185434">
    <property type="component" value="Chromosome"/>
</dbReference>
<dbReference type="KEGG" id="cfk:CFRA_05970"/>